<dbReference type="AlphaFoldDB" id="A0A8J6AXA1"/>
<reference evidence="2" key="1">
    <citation type="submission" date="2021-05" db="EMBL/GenBank/DDBJ databases">
        <title>A free-living protist that lacks canonical eukaryotic 1 DNA replication and segregation systems.</title>
        <authorList>
            <person name="Salas-Leiva D.E."/>
            <person name="Tromer E.C."/>
            <person name="Curtis B.A."/>
            <person name="Jerlstrom-Hultqvist J."/>
            <person name="Kolisko M."/>
            <person name="Yi Z."/>
            <person name="Salas-Leiva J.S."/>
            <person name="Gallot-Lavallee L."/>
            <person name="Kops G.J.P.L."/>
            <person name="Archibald J.M."/>
            <person name="Simpson A.G.B."/>
            <person name="Roger A.J."/>
        </authorList>
    </citation>
    <scope>NUCLEOTIDE SEQUENCE</scope>
    <source>
        <strain evidence="2">BICM</strain>
    </source>
</reference>
<comment type="caution">
    <text evidence="2">The sequence shown here is derived from an EMBL/GenBank/DDBJ whole genome shotgun (WGS) entry which is preliminary data.</text>
</comment>
<sequence length="214" mass="24048">MLFRRRPKDLFRLRDGAAFKLICVDHRMLSVNKSGNISLKNRILTSKGKTTLMLQSTGQDNFYHIVHPPTGAYLFAKGRRIRAKKIKPEKRGKYKKRAEHVWRLAPIEGGTWAVQSARSAKYMGVVNGKLTLSDFVTMSAESWEVKTVEPTGKKKAPTKHPKPANMPQPVPSGLTMQPVRQVMPSPHQPMMMMGGGGMVMPFMPMQPSGSPMYR</sequence>
<proteinExistence type="predicted"/>
<dbReference type="EMBL" id="JAHDYR010000003">
    <property type="protein sequence ID" value="KAG9397141.1"/>
    <property type="molecule type" value="Genomic_DNA"/>
</dbReference>
<evidence type="ECO:0000256" key="1">
    <source>
        <dbReference type="SAM" id="MobiDB-lite"/>
    </source>
</evidence>
<evidence type="ECO:0000313" key="2">
    <source>
        <dbReference type="EMBL" id="KAG9397141.1"/>
    </source>
</evidence>
<evidence type="ECO:0000313" key="3">
    <source>
        <dbReference type="Proteomes" id="UP000717585"/>
    </source>
</evidence>
<organism evidence="2 3">
    <name type="scientific">Carpediemonas membranifera</name>
    <dbReference type="NCBI Taxonomy" id="201153"/>
    <lineage>
        <taxon>Eukaryota</taxon>
        <taxon>Metamonada</taxon>
        <taxon>Carpediemonas-like organisms</taxon>
        <taxon>Carpediemonas</taxon>
    </lineage>
</organism>
<gene>
    <name evidence="2" type="ORF">J8273_1050</name>
</gene>
<name>A0A8J6AXA1_9EUKA</name>
<feature type="region of interest" description="Disordered" evidence="1">
    <location>
        <begin position="147"/>
        <end position="173"/>
    </location>
</feature>
<dbReference type="Proteomes" id="UP000717585">
    <property type="component" value="Unassembled WGS sequence"/>
</dbReference>
<feature type="compositionally biased region" description="Basic residues" evidence="1">
    <location>
        <begin position="153"/>
        <end position="162"/>
    </location>
</feature>
<accession>A0A8J6AXA1</accession>
<keyword evidence="3" id="KW-1185">Reference proteome</keyword>
<protein>
    <submittedName>
        <fullName evidence="2">Uncharacterized protein</fullName>
    </submittedName>
</protein>